<dbReference type="VEuPathDB" id="FungiDB:YALI1_F17522g"/>
<sequence>MISLPPEIIGKIIGLLDPVSFLYIGQTCKLLRVFSRNDTVLTDHLQTLMNWRGNDDETPEDDGEQTQTQSEDNDDSEQLTTTSPTKTVTPAPPTTYTIDLSSTPLYSTYLNLLRQKWVARQMTLKIHLRLSPDCRDTFASSWSSPDGSLLCVSLGKYIFVYSIGSEKFCNNIPPLYLFGWKTEEEIPLVTFSTDNEYMAVVFGFGRVRLYCMEELLSKYRGGIINLANVPAKYSKQFPSRIEYLAVSQKAFIMWVRARRLGGLTIINVETTNEIDVPHFRLDLRMSAQARDQVMTLIGNQEALIFGQADTLDEEDFTEEGALWEYYCTLMETSMSTSLSCDGVLALLTPGRYICVKHLPDENRARFALATAELGVTGSPEEELSEDEEDDDQRALLYISNVNSREDFKSIKYCLSWDSTAMAVYYRQRISIIPLRGIVEDQVRLPVSMPPRQVLTRAGVEPLAMQYIQSDRIMCVYGSSVEVFHLNSSAHPRHPQHQDVFHLASNQNPPAPPVPLDTFVPQINHTCGSILYHL</sequence>
<organism evidence="3 5">
    <name type="scientific">Yarrowia lipolytica</name>
    <name type="common">Candida lipolytica</name>
    <dbReference type="NCBI Taxonomy" id="4952"/>
    <lineage>
        <taxon>Eukaryota</taxon>
        <taxon>Fungi</taxon>
        <taxon>Dikarya</taxon>
        <taxon>Ascomycota</taxon>
        <taxon>Saccharomycotina</taxon>
        <taxon>Dipodascomycetes</taxon>
        <taxon>Dipodascales</taxon>
        <taxon>Dipodascales incertae sedis</taxon>
        <taxon>Yarrowia</taxon>
    </lineage>
</organism>
<evidence type="ECO:0000256" key="1">
    <source>
        <dbReference type="SAM" id="MobiDB-lite"/>
    </source>
</evidence>
<dbReference type="Proteomes" id="UP000256601">
    <property type="component" value="Unassembled WGS sequence"/>
</dbReference>
<dbReference type="CDD" id="cd09917">
    <property type="entry name" value="F-box_SF"/>
    <property type="match status" value="1"/>
</dbReference>
<proteinExistence type="predicted"/>
<dbReference type="VEuPathDB" id="FungiDB:YALI0_F13079g"/>
<accession>A0A1H6PWA0</accession>
<dbReference type="SUPFAM" id="SSF81383">
    <property type="entry name" value="F-box domain"/>
    <property type="match status" value="1"/>
</dbReference>
<feature type="domain" description="F-box" evidence="2">
    <location>
        <begin position="1"/>
        <end position="44"/>
    </location>
</feature>
<dbReference type="AlphaFoldDB" id="A0A1H6PWA0"/>
<evidence type="ECO:0000259" key="2">
    <source>
        <dbReference type="PROSITE" id="PS50181"/>
    </source>
</evidence>
<evidence type="ECO:0000313" key="4">
    <source>
        <dbReference type="EMBL" id="RDW26469.1"/>
    </source>
</evidence>
<reference evidence="3 5" key="1">
    <citation type="journal article" date="2016" name="PLoS ONE">
        <title>Sequence Assembly of Yarrowia lipolytica Strain W29/CLIB89 Shows Transposable Element Diversity.</title>
        <authorList>
            <person name="Magnan C."/>
            <person name="Yu J."/>
            <person name="Chang I."/>
            <person name="Jahn E."/>
            <person name="Kanomata Y."/>
            <person name="Wu J."/>
            <person name="Zeller M."/>
            <person name="Oakes M."/>
            <person name="Baldi P."/>
            <person name="Sandmeyer S."/>
        </authorList>
    </citation>
    <scope>NUCLEOTIDE SEQUENCE [LARGE SCALE GENOMIC DNA]</scope>
    <source>
        <strain evidence="3">CLIB89</strain>
        <strain evidence="5">CLIB89(W29)</strain>
    </source>
</reference>
<reference evidence="4 6" key="2">
    <citation type="submission" date="2018-07" db="EMBL/GenBank/DDBJ databases">
        <title>Draft Genome Assemblies for Five Robust Yarrowia lipolytica Strains Exhibiting High Lipid Production and Pentose Sugar Utilization and Sugar Alcohol Secretion from Undetoxified Lignocellulosic Biomass Hydrolysates.</title>
        <authorList>
            <consortium name="DOE Joint Genome Institute"/>
            <person name="Walker C."/>
            <person name="Ryu S."/>
            <person name="Na H."/>
            <person name="Zane M."/>
            <person name="LaButti K."/>
            <person name="Lipzen A."/>
            <person name="Haridas S."/>
            <person name="Barry K."/>
            <person name="Grigoriev I.V."/>
            <person name="Quarterman J."/>
            <person name="Slininger P."/>
            <person name="Dien B."/>
            <person name="Trinh C.T."/>
        </authorList>
    </citation>
    <scope>NUCLEOTIDE SEQUENCE [LARGE SCALE GENOMIC DNA]</scope>
    <source>
        <strain evidence="4 6">YB392</strain>
    </source>
</reference>
<dbReference type="KEGG" id="yli:7009620"/>
<dbReference type="InterPro" id="IPR001810">
    <property type="entry name" value="F-box_dom"/>
</dbReference>
<dbReference type="PROSITE" id="PS50181">
    <property type="entry name" value="FBOX"/>
    <property type="match status" value="1"/>
</dbReference>
<name>A0A1H6PWA0_YARLL</name>
<protein>
    <recommendedName>
        <fullName evidence="2">F-box domain-containing protein</fullName>
    </recommendedName>
</protein>
<evidence type="ECO:0000313" key="6">
    <source>
        <dbReference type="Proteomes" id="UP000256601"/>
    </source>
</evidence>
<evidence type="ECO:0000313" key="3">
    <source>
        <dbReference type="EMBL" id="AOW07111.1"/>
    </source>
</evidence>
<feature type="region of interest" description="Disordered" evidence="1">
    <location>
        <begin position="51"/>
        <end position="94"/>
    </location>
</feature>
<feature type="compositionally biased region" description="Low complexity" evidence="1">
    <location>
        <begin position="80"/>
        <end position="94"/>
    </location>
</feature>
<dbReference type="Proteomes" id="UP000182444">
    <property type="component" value="Chromosome 1F"/>
</dbReference>
<gene>
    <name evidence="4" type="ORF">B0I71DRAFT_130860</name>
    <name evidence="3" type="ORF">YALI1_F17522g</name>
</gene>
<dbReference type="EMBL" id="CP017558">
    <property type="protein sequence ID" value="AOW07111.1"/>
    <property type="molecule type" value="Genomic_DNA"/>
</dbReference>
<evidence type="ECO:0000313" key="5">
    <source>
        <dbReference type="Proteomes" id="UP000182444"/>
    </source>
</evidence>
<dbReference type="InterPro" id="IPR036047">
    <property type="entry name" value="F-box-like_dom_sf"/>
</dbReference>
<dbReference type="EMBL" id="KZ857333">
    <property type="protein sequence ID" value="RDW26469.1"/>
    <property type="molecule type" value="Genomic_DNA"/>
</dbReference>